<dbReference type="AlphaFoldDB" id="A0A8S9TE16"/>
<evidence type="ECO:0000313" key="3">
    <source>
        <dbReference type="Proteomes" id="UP000029738"/>
    </source>
</evidence>
<reference evidence="2" key="1">
    <citation type="journal article" date="2015" name="Genome Announc.">
        <title>Draft Genome Sequence of Tolypothrix boutellei Strain VB521301.</title>
        <authorList>
            <person name="Chandrababunaidu M.M."/>
            <person name="Singh D."/>
            <person name="Sen D."/>
            <person name="Bhan S."/>
            <person name="Das S."/>
            <person name="Gupta A."/>
            <person name="Adhikary S.P."/>
            <person name="Tripathy S."/>
        </authorList>
    </citation>
    <scope>NUCLEOTIDE SEQUENCE</scope>
    <source>
        <strain evidence="2">VB521301</strain>
    </source>
</reference>
<keyword evidence="1" id="KW-0812">Transmembrane</keyword>
<gene>
    <name evidence="2" type="ORF">DA73_0400031750</name>
</gene>
<dbReference type="Proteomes" id="UP000029738">
    <property type="component" value="Unassembled WGS sequence"/>
</dbReference>
<name>A0A8S9TE16_9CYAN</name>
<sequence length="145" mass="16198">MAQFTKYLRRSSSKKILSQQLYSNWTDSQIEIKVSNLLFVGVTLAATIIIIGGVIYLVLNGTGIPKDHIFYGEPADLRQFPGILHDVLVLRGQGIIQLGILLLIFTPVIRVGFSVFAFWKQKDSLYTAISLIVLIVLIHSLLLTK</sequence>
<feature type="transmembrane region" description="Helical" evidence="1">
    <location>
        <begin position="37"/>
        <end position="59"/>
    </location>
</feature>
<organism evidence="2 3">
    <name type="scientific">Tolypothrix bouteillei VB521301</name>
    <dbReference type="NCBI Taxonomy" id="1479485"/>
    <lineage>
        <taxon>Bacteria</taxon>
        <taxon>Bacillati</taxon>
        <taxon>Cyanobacteriota</taxon>
        <taxon>Cyanophyceae</taxon>
        <taxon>Nostocales</taxon>
        <taxon>Tolypothrichaceae</taxon>
        <taxon>Tolypothrix</taxon>
    </lineage>
</organism>
<dbReference type="InterPro" id="IPR012861">
    <property type="entry name" value="DUF1634"/>
</dbReference>
<keyword evidence="1" id="KW-0472">Membrane</keyword>
<accession>A0A8S9TE16</accession>
<dbReference type="EMBL" id="JHEG04000001">
    <property type="protein sequence ID" value="KAF3889543.1"/>
    <property type="molecule type" value="Genomic_DNA"/>
</dbReference>
<dbReference type="OrthoDB" id="511496at2"/>
<comment type="caution">
    <text evidence="2">The sequence shown here is derived from an EMBL/GenBank/DDBJ whole genome shotgun (WGS) entry which is preliminary data.</text>
</comment>
<protein>
    <submittedName>
        <fullName evidence="2">DUF1634 domain-containing protein</fullName>
    </submittedName>
</protein>
<evidence type="ECO:0000313" key="2">
    <source>
        <dbReference type="EMBL" id="KAF3889543.1"/>
    </source>
</evidence>
<feature type="transmembrane region" description="Helical" evidence="1">
    <location>
        <begin position="98"/>
        <end position="119"/>
    </location>
</feature>
<feature type="transmembrane region" description="Helical" evidence="1">
    <location>
        <begin position="125"/>
        <end position="144"/>
    </location>
</feature>
<dbReference type="RefSeq" id="WP_050046627.1">
    <property type="nucleotide sequence ID" value="NZ_JHEG04000001.1"/>
</dbReference>
<keyword evidence="1" id="KW-1133">Transmembrane helix</keyword>
<evidence type="ECO:0000256" key="1">
    <source>
        <dbReference type="SAM" id="Phobius"/>
    </source>
</evidence>
<keyword evidence="3" id="KW-1185">Reference proteome</keyword>
<dbReference type="Pfam" id="PF07843">
    <property type="entry name" value="DUF1634"/>
    <property type="match status" value="1"/>
</dbReference>
<proteinExistence type="predicted"/>
<reference evidence="2" key="2">
    <citation type="submission" date="2019-11" db="EMBL/GenBank/DDBJ databases">
        <title>Improved Assembly of Tolypothrix boutellei genome.</title>
        <authorList>
            <person name="Sarangi A.N."/>
            <person name="Mukherjee M."/>
            <person name="Ghosh S."/>
            <person name="Singh D."/>
            <person name="Das A."/>
            <person name="Kant S."/>
            <person name="Prusty A."/>
            <person name="Tripathy S."/>
        </authorList>
    </citation>
    <scope>NUCLEOTIDE SEQUENCE</scope>
    <source>
        <strain evidence="2">VB521301</strain>
    </source>
</reference>